<sequence length="133" mass="15622">MNEVLKRHEQCHMRDQCEQYDVCPMVLVQNLVSGKWKLLILWYLSYSTLRFSDIKNRFKNITQKMLTQQLRSLEENKLIFRKVYPVVPPKVEYGLTDIGKKLIPVLKMMHGFGAEYLKSGIVSDQLAEEEGKD</sequence>
<dbReference type="EMBL" id="LKET01000021">
    <property type="protein sequence ID" value="KPU45395.1"/>
    <property type="molecule type" value="Genomic_DNA"/>
</dbReference>
<dbReference type="AlphaFoldDB" id="A0A0P8YZT4"/>
<dbReference type="OrthoDB" id="9791143at2"/>
<name>A0A0P8YZT4_9CLOT</name>
<dbReference type="PANTHER" id="PTHR33204:SF29">
    <property type="entry name" value="TRANSCRIPTIONAL REGULATOR"/>
    <property type="match status" value="1"/>
</dbReference>
<dbReference type="PATRIC" id="fig|36849.3.peg.675"/>
<dbReference type="Gene3D" id="1.10.10.10">
    <property type="entry name" value="Winged helix-like DNA-binding domain superfamily/Winged helix DNA-binding domain"/>
    <property type="match status" value="1"/>
</dbReference>
<dbReference type="PROSITE" id="PS51118">
    <property type="entry name" value="HTH_HXLR"/>
    <property type="match status" value="1"/>
</dbReference>
<organism evidence="5 6">
    <name type="scientific">Oxobacter pfennigii</name>
    <dbReference type="NCBI Taxonomy" id="36849"/>
    <lineage>
        <taxon>Bacteria</taxon>
        <taxon>Bacillati</taxon>
        <taxon>Bacillota</taxon>
        <taxon>Clostridia</taxon>
        <taxon>Eubacteriales</taxon>
        <taxon>Clostridiaceae</taxon>
        <taxon>Oxobacter</taxon>
    </lineage>
</organism>
<evidence type="ECO:0000256" key="2">
    <source>
        <dbReference type="ARBA" id="ARBA00023125"/>
    </source>
</evidence>
<keyword evidence="2" id="KW-0238">DNA-binding</keyword>
<dbReference type="Proteomes" id="UP000050326">
    <property type="component" value="Unassembled WGS sequence"/>
</dbReference>
<evidence type="ECO:0000313" key="6">
    <source>
        <dbReference type="Proteomes" id="UP000050326"/>
    </source>
</evidence>
<dbReference type="InterPro" id="IPR002577">
    <property type="entry name" value="HTH_HxlR"/>
</dbReference>
<evidence type="ECO:0000256" key="3">
    <source>
        <dbReference type="ARBA" id="ARBA00023163"/>
    </source>
</evidence>
<evidence type="ECO:0000256" key="1">
    <source>
        <dbReference type="ARBA" id="ARBA00023015"/>
    </source>
</evidence>
<comment type="caution">
    <text evidence="5">The sequence shown here is derived from an EMBL/GenBank/DDBJ whole genome shotgun (WGS) entry which is preliminary data.</text>
</comment>
<reference evidence="5 6" key="1">
    <citation type="submission" date="2015-09" db="EMBL/GenBank/DDBJ databases">
        <title>Genome sequence of Oxobacter pfennigii DSM 3222.</title>
        <authorList>
            <person name="Poehlein A."/>
            <person name="Bengelsdorf F.R."/>
            <person name="Schiel-Bengelsdorf B."/>
            <person name="Duerre P."/>
            <person name="Daniel R."/>
        </authorList>
    </citation>
    <scope>NUCLEOTIDE SEQUENCE [LARGE SCALE GENOMIC DNA]</scope>
    <source>
        <strain evidence="5 6">DSM 3222</strain>
    </source>
</reference>
<evidence type="ECO:0000259" key="4">
    <source>
        <dbReference type="PROSITE" id="PS51118"/>
    </source>
</evidence>
<evidence type="ECO:0000313" key="5">
    <source>
        <dbReference type="EMBL" id="KPU45395.1"/>
    </source>
</evidence>
<keyword evidence="1" id="KW-0805">Transcription regulation</keyword>
<dbReference type="InterPro" id="IPR036388">
    <property type="entry name" value="WH-like_DNA-bd_sf"/>
</dbReference>
<dbReference type="STRING" id="36849.OXPF_06280"/>
<keyword evidence="6" id="KW-1185">Reference proteome</keyword>
<protein>
    <submittedName>
        <fullName evidence="5">HTH-type transcriptional activator HxlR</fullName>
    </submittedName>
</protein>
<proteinExistence type="predicted"/>
<dbReference type="SUPFAM" id="SSF46785">
    <property type="entry name" value="Winged helix' DNA-binding domain"/>
    <property type="match status" value="1"/>
</dbReference>
<dbReference type="GO" id="GO:0003677">
    <property type="term" value="F:DNA binding"/>
    <property type="evidence" value="ECO:0007669"/>
    <property type="project" value="UniProtKB-KW"/>
</dbReference>
<feature type="domain" description="HTH hxlR-type" evidence="4">
    <location>
        <begin position="23"/>
        <end position="121"/>
    </location>
</feature>
<dbReference type="Pfam" id="PF01638">
    <property type="entry name" value="HxlR"/>
    <property type="match status" value="1"/>
</dbReference>
<accession>A0A0P8YZT4</accession>
<dbReference type="InterPro" id="IPR036390">
    <property type="entry name" value="WH_DNA-bd_sf"/>
</dbReference>
<keyword evidence="3" id="KW-0804">Transcription</keyword>
<gene>
    <name evidence="5" type="primary">hxlR</name>
    <name evidence="5" type="ORF">OXPF_06280</name>
</gene>
<dbReference type="PANTHER" id="PTHR33204">
    <property type="entry name" value="TRANSCRIPTIONAL REGULATOR, MARR FAMILY"/>
    <property type="match status" value="1"/>
</dbReference>